<evidence type="ECO:0000256" key="7">
    <source>
        <dbReference type="ARBA" id="ARBA00022840"/>
    </source>
</evidence>
<accession>A0ABW4FR17</accession>
<keyword evidence="6 11" id="KW-0418">Kinase</keyword>
<evidence type="ECO:0000259" key="10">
    <source>
        <dbReference type="Pfam" id="PF07730"/>
    </source>
</evidence>
<sequence length="144" mass="15129">MAAADAARRRIERDLHDGVQQHLFFLSVQIRTAQAALPPGAGEAAADVRVNGRLPEPIELAGYYFVAEALTNAAKHAQASVVDVGAAAGEGVLRIEVRTTAAAAPVPRTGPVSWASPTGWRPSAAGSRCTAQPARAPPCRWRSR</sequence>
<keyword evidence="7" id="KW-0067">ATP-binding</keyword>
<keyword evidence="12" id="KW-1185">Reference proteome</keyword>
<dbReference type="EMBL" id="JBHUCP010000012">
    <property type="protein sequence ID" value="MFD1531487.1"/>
    <property type="molecule type" value="Genomic_DNA"/>
</dbReference>
<dbReference type="InterPro" id="IPR050482">
    <property type="entry name" value="Sensor_HK_TwoCompSys"/>
</dbReference>
<organism evidence="11 12">
    <name type="scientific">Pseudonocardia aurantiaca</name>
    <dbReference type="NCBI Taxonomy" id="75290"/>
    <lineage>
        <taxon>Bacteria</taxon>
        <taxon>Bacillati</taxon>
        <taxon>Actinomycetota</taxon>
        <taxon>Actinomycetes</taxon>
        <taxon>Pseudonocardiales</taxon>
        <taxon>Pseudonocardiaceae</taxon>
        <taxon>Pseudonocardia</taxon>
    </lineage>
</organism>
<evidence type="ECO:0000256" key="6">
    <source>
        <dbReference type="ARBA" id="ARBA00022777"/>
    </source>
</evidence>
<feature type="region of interest" description="Disordered" evidence="9">
    <location>
        <begin position="107"/>
        <end position="144"/>
    </location>
</feature>
<keyword evidence="5" id="KW-0547">Nucleotide-binding</keyword>
<dbReference type="InterPro" id="IPR011712">
    <property type="entry name" value="Sig_transdc_His_kin_sub3_dim/P"/>
</dbReference>
<evidence type="ECO:0000256" key="4">
    <source>
        <dbReference type="ARBA" id="ARBA00022679"/>
    </source>
</evidence>
<feature type="domain" description="Signal transduction histidine kinase subgroup 3 dimerisation and phosphoacceptor" evidence="10">
    <location>
        <begin position="8"/>
        <end position="47"/>
    </location>
</feature>
<name>A0ABW4FR17_9PSEU</name>
<evidence type="ECO:0000256" key="5">
    <source>
        <dbReference type="ARBA" id="ARBA00022741"/>
    </source>
</evidence>
<comment type="catalytic activity">
    <reaction evidence="1">
        <text>ATP + protein L-histidine = ADP + protein N-phospho-L-histidine.</text>
        <dbReference type="EC" id="2.7.13.3"/>
    </reaction>
</comment>
<dbReference type="Gene3D" id="1.20.5.1930">
    <property type="match status" value="1"/>
</dbReference>
<keyword evidence="4" id="KW-0808">Transferase</keyword>
<evidence type="ECO:0000256" key="2">
    <source>
        <dbReference type="ARBA" id="ARBA00012438"/>
    </source>
</evidence>
<dbReference type="Proteomes" id="UP001597145">
    <property type="component" value="Unassembled WGS sequence"/>
</dbReference>
<comment type="caution">
    <text evidence="11">The sequence shown here is derived from an EMBL/GenBank/DDBJ whole genome shotgun (WGS) entry which is preliminary data.</text>
</comment>
<evidence type="ECO:0000256" key="3">
    <source>
        <dbReference type="ARBA" id="ARBA00022553"/>
    </source>
</evidence>
<evidence type="ECO:0000256" key="8">
    <source>
        <dbReference type="ARBA" id="ARBA00023012"/>
    </source>
</evidence>
<protein>
    <recommendedName>
        <fullName evidence="2">histidine kinase</fullName>
        <ecNumber evidence="2">2.7.13.3</ecNumber>
    </recommendedName>
</protein>
<proteinExistence type="predicted"/>
<dbReference type="GO" id="GO:0016301">
    <property type="term" value="F:kinase activity"/>
    <property type="evidence" value="ECO:0007669"/>
    <property type="project" value="UniProtKB-KW"/>
</dbReference>
<dbReference type="RefSeq" id="WP_343979113.1">
    <property type="nucleotide sequence ID" value="NZ_BAAAJG010000010.1"/>
</dbReference>
<dbReference type="EC" id="2.7.13.3" evidence="2"/>
<gene>
    <name evidence="11" type="ORF">ACFSCY_18790</name>
</gene>
<evidence type="ECO:0000313" key="12">
    <source>
        <dbReference type="Proteomes" id="UP001597145"/>
    </source>
</evidence>
<dbReference type="Pfam" id="PF07730">
    <property type="entry name" value="HisKA_3"/>
    <property type="match status" value="1"/>
</dbReference>
<evidence type="ECO:0000313" key="11">
    <source>
        <dbReference type="EMBL" id="MFD1531487.1"/>
    </source>
</evidence>
<keyword evidence="8" id="KW-0902">Two-component regulatory system</keyword>
<dbReference type="PANTHER" id="PTHR24421">
    <property type="entry name" value="NITRATE/NITRITE SENSOR PROTEIN NARX-RELATED"/>
    <property type="match status" value="1"/>
</dbReference>
<keyword evidence="3" id="KW-0597">Phosphoprotein</keyword>
<reference evidence="12" key="1">
    <citation type="journal article" date="2019" name="Int. J. Syst. Evol. Microbiol.">
        <title>The Global Catalogue of Microorganisms (GCM) 10K type strain sequencing project: providing services to taxonomists for standard genome sequencing and annotation.</title>
        <authorList>
            <consortium name="The Broad Institute Genomics Platform"/>
            <consortium name="The Broad Institute Genome Sequencing Center for Infectious Disease"/>
            <person name="Wu L."/>
            <person name="Ma J."/>
        </authorList>
    </citation>
    <scope>NUCLEOTIDE SEQUENCE [LARGE SCALE GENOMIC DNA]</scope>
    <source>
        <strain evidence="12">JCM 12165</strain>
    </source>
</reference>
<dbReference type="PANTHER" id="PTHR24421:SF10">
    <property type="entry name" value="NITRATE_NITRITE SENSOR PROTEIN NARQ"/>
    <property type="match status" value="1"/>
</dbReference>
<evidence type="ECO:0000256" key="9">
    <source>
        <dbReference type="SAM" id="MobiDB-lite"/>
    </source>
</evidence>
<evidence type="ECO:0000256" key="1">
    <source>
        <dbReference type="ARBA" id="ARBA00000085"/>
    </source>
</evidence>